<feature type="compositionally biased region" description="Polar residues" evidence="1">
    <location>
        <begin position="323"/>
        <end position="342"/>
    </location>
</feature>
<reference evidence="2" key="1">
    <citation type="submission" date="2022-07" db="EMBL/GenBank/DDBJ databases">
        <title>Fungi with potential for degradation of polypropylene.</title>
        <authorList>
            <person name="Gostincar C."/>
        </authorList>
    </citation>
    <scope>NUCLEOTIDE SEQUENCE</scope>
    <source>
        <strain evidence="2">EXF-13287</strain>
    </source>
</reference>
<dbReference type="AlphaFoldDB" id="A0AA38R5M5"/>
<comment type="caution">
    <text evidence="2">The sequence shown here is derived from an EMBL/GenBank/DDBJ whole genome shotgun (WGS) entry which is preliminary data.</text>
</comment>
<keyword evidence="3" id="KW-1185">Reference proteome</keyword>
<accession>A0AA38R5M5</accession>
<feature type="compositionally biased region" description="Acidic residues" evidence="1">
    <location>
        <begin position="223"/>
        <end position="232"/>
    </location>
</feature>
<evidence type="ECO:0000313" key="2">
    <source>
        <dbReference type="EMBL" id="KAJ9138013.1"/>
    </source>
</evidence>
<evidence type="ECO:0000256" key="1">
    <source>
        <dbReference type="SAM" id="MobiDB-lite"/>
    </source>
</evidence>
<protein>
    <recommendedName>
        <fullName evidence="4">Myb-like domain-containing protein</fullName>
    </recommendedName>
</protein>
<gene>
    <name evidence="2" type="ORF">NKR19_g7999</name>
</gene>
<name>A0AA38R5M5_9PEZI</name>
<feature type="compositionally biased region" description="Basic and acidic residues" evidence="1">
    <location>
        <begin position="305"/>
        <end position="315"/>
    </location>
</feature>
<feature type="region of interest" description="Disordered" evidence="1">
    <location>
        <begin position="1"/>
        <end position="54"/>
    </location>
</feature>
<feature type="compositionally biased region" description="Basic and acidic residues" evidence="1">
    <location>
        <begin position="258"/>
        <end position="268"/>
    </location>
</feature>
<dbReference type="EMBL" id="JANBVN010000151">
    <property type="protein sequence ID" value="KAJ9138013.1"/>
    <property type="molecule type" value="Genomic_DNA"/>
</dbReference>
<evidence type="ECO:0008006" key="4">
    <source>
        <dbReference type="Google" id="ProtNLM"/>
    </source>
</evidence>
<feature type="region of interest" description="Disordered" evidence="1">
    <location>
        <begin position="74"/>
        <end position="352"/>
    </location>
</feature>
<sequence>MANVTLDSQTSFKPQHDTNYPQRGAGSASQDNALLISSDDESDYDDLDDGKCDISLPPIEELLRAAGRKYAEPGNVAGVDKSFSASPGGGGNSDAIEPSVTEGSNPDGDVASSQQPQIFHLQRSPAPPSAPALPRPLSASPGPLQVEQEDRPIPADSASCEAKQGSAPEDTTCGKPHGEISRASPPGVEAQHAPSPSRLSGPSPSRLEEGTDQESAPRRDSGGESDSDDEDGPPLAKPKFGGRRTMIGHRAHRSPKNSRVDPKDRDEVVQQSDGQDSSQRRLYRRRRNDREDEDVYHPPRASESVPDKEDNDIRSPQRKRLKTTSPAQPTLRTSTGWRTRSNGGPPDHDMSKHQLQAPIAKFQEFLLKDAVLKRVEANGLATFQIQFSWDSCGNHRHKDPTTGRLQYQSPVKRRPSTKRGVSTRARFTTEEDDLLVKLKNQGLPWQDIHKKFTNAFPKRERRVGSL</sequence>
<feature type="compositionally biased region" description="Polar residues" evidence="1">
    <location>
        <begin position="1"/>
        <end position="32"/>
    </location>
</feature>
<feature type="compositionally biased region" description="Acidic residues" evidence="1">
    <location>
        <begin position="38"/>
        <end position="48"/>
    </location>
</feature>
<proteinExistence type="predicted"/>
<organism evidence="2 3">
    <name type="scientific">Coniochaeta hoffmannii</name>
    <dbReference type="NCBI Taxonomy" id="91930"/>
    <lineage>
        <taxon>Eukaryota</taxon>
        <taxon>Fungi</taxon>
        <taxon>Dikarya</taxon>
        <taxon>Ascomycota</taxon>
        <taxon>Pezizomycotina</taxon>
        <taxon>Sordariomycetes</taxon>
        <taxon>Sordariomycetidae</taxon>
        <taxon>Coniochaetales</taxon>
        <taxon>Coniochaetaceae</taxon>
        <taxon>Coniochaeta</taxon>
    </lineage>
</organism>
<feature type="compositionally biased region" description="Pro residues" evidence="1">
    <location>
        <begin position="125"/>
        <end position="134"/>
    </location>
</feature>
<feature type="compositionally biased region" description="Basic residues" evidence="1">
    <location>
        <begin position="240"/>
        <end position="256"/>
    </location>
</feature>
<dbReference type="Proteomes" id="UP001174691">
    <property type="component" value="Unassembled WGS sequence"/>
</dbReference>
<feature type="compositionally biased region" description="Low complexity" evidence="1">
    <location>
        <begin position="194"/>
        <end position="205"/>
    </location>
</feature>
<evidence type="ECO:0000313" key="3">
    <source>
        <dbReference type="Proteomes" id="UP001174691"/>
    </source>
</evidence>